<evidence type="ECO:0000313" key="4">
    <source>
        <dbReference type="Proteomes" id="UP000192634"/>
    </source>
</evidence>
<proteinExistence type="predicted"/>
<dbReference type="EMBL" id="FWXN01000007">
    <property type="protein sequence ID" value="SMC69229.1"/>
    <property type="molecule type" value="Genomic_DNA"/>
</dbReference>
<feature type="transmembrane region" description="Helical" evidence="2">
    <location>
        <begin position="214"/>
        <end position="234"/>
    </location>
</feature>
<evidence type="ECO:0000256" key="2">
    <source>
        <dbReference type="SAM" id="Phobius"/>
    </source>
</evidence>
<evidence type="ECO:0000313" key="3">
    <source>
        <dbReference type="EMBL" id="SMC69229.1"/>
    </source>
</evidence>
<keyword evidence="2" id="KW-0812">Transmembrane</keyword>
<dbReference type="Proteomes" id="UP000192634">
    <property type="component" value="Unassembled WGS sequence"/>
</dbReference>
<feature type="region of interest" description="Disordered" evidence="1">
    <location>
        <begin position="78"/>
        <end position="106"/>
    </location>
</feature>
<accession>A0A1W2B8H4</accession>
<sequence length="365" mass="38682">MSVAEGMETGRARSIADQLRSQGSVIGDVAARGSAMMSVLEDVWQGPDVEQFAREWGSARPQLDRAEQLVRDMGEELARQAEDQDRASEGSGIGPGGPQLPKLPGLPDFPGLPGLPKLPSFPDIFGVIGDLLKGAWDFLRSFAYSIPALLADALAWADEAFQVLKNLKWLKWLSLPLKLLGKVTPFLGAILGLWDMGESIYRWFTEGFSKDSVLQFFQGLTGTIAGGLGIAALFATGTILGAPAGLVLGGLALVFGGISIGIGIYREFDDEIDAAAKWAWDNGLIGGPLNPNSPLPGLPLPLPQFPPPTIPVPGLPDWPGAPTPTVPQLPIPNLPGIPTPTFPSLPSLPGLPKPSFPGIPMPRLW</sequence>
<evidence type="ECO:0008006" key="5">
    <source>
        <dbReference type="Google" id="ProtNLM"/>
    </source>
</evidence>
<reference evidence="3 4" key="1">
    <citation type="submission" date="2017-04" db="EMBL/GenBank/DDBJ databases">
        <authorList>
            <person name="Afonso C.L."/>
            <person name="Miller P.J."/>
            <person name="Scott M.A."/>
            <person name="Spackman E."/>
            <person name="Goraichik I."/>
            <person name="Dimitrov K.M."/>
            <person name="Suarez D.L."/>
            <person name="Swayne D.E."/>
        </authorList>
    </citation>
    <scope>NUCLEOTIDE SEQUENCE [LARGE SCALE GENOMIC DNA]</scope>
    <source>
        <strain evidence="3 4">CGMCC 1.12511</strain>
    </source>
</reference>
<dbReference type="Gene3D" id="1.10.287.1060">
    <property type="entry name" value="ESAT-6-like"/>
    <property type="match status" value="1"/>
</dbReference>
<evidence type="ECO:0000256" key="1">
    <source>
        <dbReference type="SAM" id="MobiDB-lite"/>
    </source>
</evidence>
<dbReference type="AlphaFoldDB" id="A0A1W2B8H4"/>
<name>A0A1W2B8H4_9MICO</name>
<keyword evidence="2" id="KW-0472">Membrane</keyword>
<feature type="transmembrane region" description="Helical" evidence="2">
    <location>
        <begin position="246"/>
        <end position="265"/>
    </location>
</feature>
<dbReference type="OrthoDB" id="4763361at2"/>
<protein>
    <recommendedName>
        <fullName evidence="5">WXG100 family type VII secretion target</fullName>
    </recommendedName>
</protein>
<dbReference type="RefSeq" id="WP_143445532.1">
    <property type="nucleotide sequence ID" value="NZ_FWXN01000007.1"/>
</dbReference>
<gene>
    <name evidence="3" type="ORF">SAMN06296429_107129</name>
</gene>
<organism evidence="3 4">
    <name type="scientific">Janibacter indicus</name>
    <dbReference type="NCBI Taxonomy" id="857417"/>
    <lineage>
        <taxon>Bacteria</taxon>
        <taxon>Bacillati</taxon>
        <taxon>Actinomycetota</taxon>
        <taxon>Actinomycetes</taxon>
        <taxon>Micrococcales</taxon>
        <taxon>Intrasporangiaceae</taxon>
        <taxon>Janibacter</taxon>
    </lineage>
</organism>
<feature type="compositionally biased region" description="Basic and acidic residues" evidence="1">
    <location>
        <begin position="78"/>
        <end position="88"/>
    </location>
</feature>
<feature type="transmembrane region" description="Helical" evidence="2">
    <location>
        <begin position="175"/>
        <end position="194"/>
    </location>
</feature>
<keyword evidence="2" id="KW-1133">Transmembrane helix</keyword>